<dbReference type="InterPro" id="IPR003598">
    <property type="entry name" value="Ig_sub2"/>
</dbReference>
<gene>
    <name evidence="9" type="ORF">MCOR_20407</name>
</gene>
<dbReference type="Pfam" id="PF08205">
    <property type="entry name" value="C2-set_2"/>
    <property type="match status" value="1"/>
</dbReference>
<dbReference type="PANTHER" id="PTHR11640">
    <property type="entry name" value="NEPHRIN"/>
    <property type="match status" value="1"/>
</dbReference>
<dbReference type="SUPFAM" id="SSF48726">
    <property type="entry name" value="Immunoglobulin"/>
    <property type="match status" value="2"/>
</dbReference>
<reference evidence="9 10" key="1">
    <citation type="submission" date="2020-06" db="EMBL/GenBank/DDBJ databases">
        <authorList>
            <person name="Li R."/>
            <person name="Bekaert M."/>
        </authorList>
    </citation>
    <scope>NUCLEOTIDE SEQUENCE [LARGE SCALE GENOMIC DNA]</scope>
    <source>
        <strain evidence="10">wild</strain>
    </source>
</reference>
<dbReference type="Gene3D" id="2.60.40.10">
    <property type="entry name" value="Immunoglobulins"/>
    <property type="match status" value="2"/>
</dbReference>
<keyword evidence="2" id="KW-0812">Transmembrane</keyword>
<feature type="domain" description="Ig-like" evidence="8">
    <location>
        <begin position="181"/>
        <end position="288"/>
    </location>
</feature>
<dbReference type="InterPro" id="IPR003599">
    <property type="entry name" value="Ig_sub"/>
</dbReference>
<dbReference type="InterPro" id="IPR051275">
    <property type="entry name" value="Cell_adhesion_signaling"/>
</dbReference>
<dbReference type="InterPro" id="IPR013783">
    <property type="entry name" value="Ig-like_fold"/>
</dbReference>
<dbReference type="InterPro" id="IPR007110">
    <property type="entry name" value="Ig-like_dom"/>
</dbReference>
<dbReference type="InterPro" id="IPR013106">
    <property type="entry name" value="Ig_V-set"/>
</dbReference>
<evidence type="ECO:0000256" key="6">
    <source>
        <dbReference type="ARBA" id="ARBA00023180"/>
    </source>
</evidence>
<dbReference type="EMBL" id="CACVKT020003653">
    <property type="protein sequence ID" value="CAC5384797.1"/>
    <property type="molecule type" value="Genomic_DNA"/>
</dbReference>
<evidence type="ECO:0000256" key="3">
    <source>
        <dbReference type="ARBA" id="ARBA00022989"/>
    </source>
</evidence>
<evidence type="ECO:0000256" key="7">
    <source>
        <dbReference type="ARBA" id="ARBA00023319"/>
    </source>
</evidence>
<evidence type="ECO:0000313" key="10">
    <source>
        <dbReference type="Proteomes" id="UP000507470"/>
    </source>
</evidence>
<comment type="subcellular location">
    <subcellularLocation>
        <location evidence="1">Membrane</location>
        <topology evidence="1">Single-pass type I membrane protein</topology>
    </subcellularLocation>
</comment>
<dbReference type="Proteomes" id="UP000507470">
    <property type="component" value="Unassembled WGS sequence"/>
</dbReference>
<evidence type="ECO:0000256" key="1">
    <source>
        <dbReference type="ARBA" id="ARBA00004479"/>
    </source>
</evidence>
<dbReference type="AlphaFoldDB" id="A0A6J8BR64"/>
<feature type="domain" description="Ig-like" evidence="8">
    <location>
        <begin position="1"/>
        <end position="101"/>
    </location>
</feature>
<name>A0A6J8BR64_MYTCO</name>
<organism evidence="9 10">
    <name type="scientific">Mytilus coruscus</name>
    <name type="common">Sea mussel</name>
    <dbReference type="NCBI Taxonomy" id="42192"/>
    <lineage>
        <taxon>Eukaryota</taxon>
        <taxon>Metazoa</taxon>
        <taxon>Spiralia</taxon>
        <taxon>Lophotrochozoa</taxon>
        <taxon>Mollusca</taxon>
        <taxon>Bivalvia</taxon>
        <taxon>Autobranchia</taxon>
        <taxon>Pteriomorphia</taxon>
        <taxon>Mytilida</taxon>
        <taxon>Mytiloidea</taxon>
        <taxon>Mytilidae</taxon>
        <taxon>Mytilinae</taxon>
        <taxon>Mytilus</taxon>
    </lineage>
</organism>
<dbReference type="InterPro" id="IPR036179">
    <property type="entry name" value="Ig-like_dom_sf"/>
</dbReference>
<dbReference type="Pfam" id="PF07686">
    <property type="entry name" value="V-set"/>
    <property type="match status" value="1"/>
</dbReference>
<dbReference type="OrthoDB" id="6158319at2759"/>
<evidence type="ECO:0000259" key="8">
    <source>
        <dbReference type="PROSITE" id="PS50835"/>
    </source>
</evidence>
<evidence type="ECO:0000313" key="9">
    <source>
        <dbReference type="EMBL" id="CAC5384797.1"/>
    </source>
</evidence>
<proteinExistence type="predicted"/>
<keyword evidence="7" id="KW-0393">Immunoglobulin domain</keyword>
<keyword evidence="10" id="KW-1185">Reference proteome</keyword>
<dbReference type="GO" id="GO:0016020">
    <property type="term" value="C:membrane"/>
    <property type="evidence" value="ECO:0007669"/>
    <property type="project" value="UniProtKB-SubCell"/>
</dbReference>
<protein>
    <submittedName>
        <fullName evidence="9">LINGO</fullName>
    </submittedName>
</protein>
<sequence>MQAVVGSNVYVDEGSTVTLVCPFKADPAKSIKWSGPPNLIILSIGLDINHNLPDAQRSRLSISCGINGEYNLNIANIQLRDKGGYRCTRVSGGSLASEDLNLLIKEVKLSTYPSTAVEGKDYSFISSFVNSLIEFRTDDRIICVIIGINADGTCKISGSYNTNFTYTCDSQRIMLPYQGFPITSVTLSNPAADENPVKVINGQNIISTCRTNAGRPSSKIQWYIASDNITSSASSQSDVCATDFSDDKLISSSQLIYKGKKDDSGKIICCTALNIQGYGVRSSNKTIDVLCKYF</sequence>
<accession>A0A6J8BR64</accession>
<dbReference type="SMART" id="SM00409">
    <property type="entry name" value="IG"/>
    <property type="match status" value="2"/>
</dbReference>
<dbReference type="InterPro" id="IPR013162">
    <property type="entry name" value="CD80_C2-set"/>
</dbReference>
<evidence type="ECO:0000256" key="2">
    <source>
        <dbReference type="ARBA" id="ARBA00022692"/>
    </source>
</evidence>
<dbReference type="PROSITE" id="PS50835">
    <property type="entry name" value="IG_LIKE"/>
    <property type="match status" value="2"/>
</dbReference>
<keyword evidence="6" id="KW-0325">Glycoprotein</keyword>
<evidence type="ECO:0000256" key="5">
    <source>
        <dbReference type="ARBA" id="ARBA00023157"/>
    </source>
</evidence>
<keyword evidence="3" id="KW-1133">Transmembrane helix</keyword>
<keyword evidence="4" id="KW-0472">Membrane</keyword>
<dbReference type="SMART" id="SM00408">
    <property type="entry name" value="IGc2"/>
    <property type="match status" value="1"/>
</dbReference>
<keyword evidence="5" id="KW-1015">Disulfide bond</keyword>
<evidence type="ECO:0000256" key="4">
    <source>
        <dbReference type="ARBA" id="ARBA00023136"/>
    </source>
</evidence>